<protein>
    <recommendedName>
        <fullName evidence="1">Heterokaryon incompatibility domain-containing protein</fullName>
    </recommendedName>
</protein>
<reference evidence="2 3" key="1">
    <citation type="submission" date="2020-03" db="EMBL/GenBank/DDBJ databases">
        <title>Draft Genome Sequence of Cudoniella acicularis.</title>
        <authorList>
            <person name="Buettner E."/>
            <person name="Kellner H."/>
        </authorList>
    </citation>
    <scope>NUCLEOTIDE SEQUENCE [LARGE SCALE GENOMIC DNA]</scope>
    <source>
        <strain evidence="2 3">DSM 108380</strain>
    </source>
</reference>
<keyword evidence="3" id="KW-1185">Reference proteome</keyword>
<dbReference type="InterPro" id="IPR010730">
    <property type="entry name" value="HET"/>
</dbReference>
<sequence>MENLAYIYQQIFTQDEIQIEWKYPLEDSERPRFAHHQDIYHLVEAAKNGCTLSRALWKGLTPHEKGLIGLDSESPTTGNGPGSLISYKRRHSHRWRDTVELRLQLPAQDYALPVKKYIFFFRAKRIEFGKRSTNKEQSVTIKVDKSSRADVFASQTPSPLSTLGQRMNTGSPASLEVAKAWIEKCIHNHSACKTGLISSIRKLPTRLLRIGLLKGSRAPTITTNDKGQVVKRDNSNELDTRKASIQAPSLTLASPEKVDSDSDVLAGHPNSNLLYKYKPLDAEKDEIRLLQLKPGSGEDGITCELVHASMSSTEFKALSYTWGDTKSVHWVNVDGCFLPCTLNLHAALLNLRSTTEELTLWVDAICINQHDVEERSHQVRKMRHIYRSAAKVLVWLGPSDEDSTDALALIMDLNEHSDDPGWIESKIKDENSLEQFYALCRLFDRDYWHRVWVVQEVECARSILVHCGSESIEWRMIVHVQEMLNKGHRELLADIFFESPALCIYIAWWGPEALRPTYGDNIVSHDLFSMLLKHVEKRATDPRDKIYALVGMSSASHTFPIDYSSPVREVYTNLVYSLVNSSQSMDITCALPKLSPDKYGLPSWVPDWSMENTYIDDFFDNMEMDKVSAAGSTRAEVKFMMDGVISTRGCYIDTVQRVGQPCEMKFTDDFDPALRAFQDWWVLWKSLKGTSNLSQQTFVRTLLCNRVGIISSGLTDFLEWALKALSTLAAKRCREVSLDPTLLALAEGDDWEEDTSRKMIWISTITAYMMHRRFFVSSSGIAGLAPMRAAESDKICVIFGCSVPVILRPIDGYHILIGTAYVDGYMTGEALDCSQTQEFEIH</sequence>
<dbReference type="PANTHER" id="PTHR24148">
    <property type="entry name" value="ANKYRIN REPEAT DOMAIN-CONTAINING PROTEIN 39 HOMOLOG-RELATED"/>
    <property type="match status" value="1"/>
</dbReference>
<dbReference type="InterPro" id="IPR052895">
    <property type="entry name" value="HetReg/Transcr_Mod"/>
</dbReference>
<evidence type="ECO:0000259" key="1">
    <source>
        <dbReference type="Pfam" id="PF06985"/>
    </source>
</evidence>
<feature type="domain" description="Heterokaryon incompatibility" evidence="1">
    <location>
        <begin position="315"/>
        <end position="456"/>
    </location>
</feature>
<evidence type="ECO:0000313" key="2">
    <source>
        <dbReference type="EMBL" id="KAF4626362.1"/>
    </source>
</evidence>
<dbReference type="PANTHER" id="PTHR24148:SF73">
    <property type="entry name" value="HET DOMAIN PROTEIN (AFU_ORTHOLOGUE AFUA_8G01020)"/>
    <property type="match status" value="1"/>
</dbReference>
<comment type="caution">
    <text evidence="2">The sequence shown here is derived from an EMBL/GenBank/DDBJ whole genome shotgun (WGS) entry which is preliminary data.</text>
</comment>
<dbReference type="Proteomes" id="UP000566819">
    <property type="component" value="Unassembled WGS sequence"/>
</dbReference>
<dbReference type="AlphaFoldDB" id="A0A8H4RDW1"/>
<dbReference type="Pfam" id="PF26639">
    <property type="entry name" value="Het-6_barrel"/>
    <property type="match status" value="1"/>
</dbReference>
<dbReference type="OrthoDB" id="3553147at2759"/>
<dbReference type="Pfam" id="PF06985">
    <property type="entry name" value="HET"/>
    <property type="match status" value="1"/>
</dbReference>
<gene>
    <name evidence="2" type="ORF">G7Y89_g11798</name>
</gene>
<evidence type="ECO:0000313" key="3">
    <source>
        <dbReference type="Proteomes" id="UP000566819"/>
    </source>
</evidence>
<proteinExistence type="predicted"/>
<dbReference type="EMBL" id="JAAMPI010001167">
    <property type="protein sequence ID" value="KAF4626362.1"/>
    <property type="molecule type" value="Genomic_DNA"/>
</dbReference>
<organism evidence="2 3">
    <name type="scientific">Cudoniella acicularis</name>
    <dbReference type="NCBI Taxonomy" id="354080"/>
    <lineage>
        <taxon>Eukaryota</taxon>
        <taxon>Fungi</taxon>
        <taxon>Dikarya</taxon>
        <taxon>Ascomycota</taxon>
        <taxon>Pezizomycotina</taxon>
        <taxon>Leotiomycetes</taxon>
        <taxon>Helotiales</taxon>
        <taxon>Tricladiaceae</taxon>
        <taxon>Cudoniella</taxon>
    </lineage>
</organism>
<name>A0A8H4RDW1_9HELO</name>
<accession>A0A8H4RDW1</accession>